<sequence length="248" mass="27589">MLKSLPTLETALAHRSIRRFKNEAIPADVLATIIQAGQMASTSSYMQNVSIIRVTDIEKRKKIRQICANAYQGKMGHAYVEHCAEFLVFCLDAKRHLQLAPDAQVDWTEVLLIGAIDTGILAQNVLLTAESLGLGGVYIGSLRNDIQGVADILSIPQGVVPLFGMCLGYPDQETNQRPRLPANIIVSENTYQAAPEEALKIYDDVVKTYYKERSNLDLSWSDQIRNNLCTEVRPGILPFLQKQGFAKR</sequence>
<keyword evidence="8" id="KW-1185">Reference proteome</keyword>
<dbReference type="InterPro" id="IPR016446">
    <property type="entry name" value="Flavin_OxRdtase_Frp"/>
</dbReference>
<name>A0A6L9Y3X9_9BURK</name>
<feature type="domain" description="Nitroreductase" evidence="6">
    <location>
        <begin position="13"/>
        <end position="169"/>
    </location>
</feature>
<dbReference type="Proteomes" id="UP000477651">
    <property type="component" value="Unassembled WGS sequence"/>
</dbReference>
<dbReference type="NCBIfam" id="NF008033">
    <property type="entry name" value="PRK10765.1"/>
    <property type="match status" value="1"/>
</dbReference>
<keyword evidence="2 5" id="KW-0285">Flavoprotein</keyword>
<reference evidence="7 8" key="1">
    <citation type="submission" date="2020-02" db="EMBL/GenBank/DDBJ databases">
        <title>Pelistega sp. NLN82 were isolated from wild rodents of the Hainan Island.</title>
        <authorList>
            <person name="Niu N."/>
            <person name="Zhou J."/>
        </authorList>
    </citation>
    <scope>NUCLEOTIDE SEQUENCE [LARGE SCALE GENOMIC DNA]</scope>
    <source>
        <strain evidence="7 8">NLN82</strain>
    </source>
</reference>
<dbReference type="PANTHER" id="PTHR43425:SF2">
    <property type="entry name" value="OXYGEN-INSENSITIVE NADPH NITROREDUCTASE"/>
    <property type="match status" value="1"/>
</dbReference>
<evidence type="ECO:0000313" key="8">
    <source>
        <dbReference type="Proteomes" id="UP000477651"/>
    </source>
</evidence>
<evidence type="ECO:0000256" key="2">
    <source>
        <dbReference type="ARBA" id="ARBA00022630"/>
    </source>
</evidence>
<dbReference type="Pfam" id="PF00881">
    <property type="entry name" value="Nitroreductase"/>
    <property type="match status" value="1"/>
</dbReference>
<evidence type="ECO:0000313" key="7">
    <source>
        <dbReference type="EMBL" id="NEN74855.1"/>
    </source>
</evidence>
<organism evidence="7 8">
    <name type="scientific">Pelistega ratti</name>
    <dbReference type="NCBI Taxonomy" id="2652177"/>
    <lineage>
        <taxon>Bacteria</taxon>
        <taxon>Pseudomonadati</taxon>
        <taxon>Pseudomonadota</taxon>
        <taxon>Betaproteobacteria</taxon>
        <taxon>Burkholderiales</taxon>
        <taxon>Alcaligenaceae</taxon>
        <taxon>Pelistega</taxon>
    </lineage>
</organism>
<accession>A0A6L9Y3X9</accession>
<keyword evidence="5" id="KW-0521">NADP</keyword>
<dbReference type="PANTHER" id="PTHR43425">
    <property type="entry name" value="OXYGEN-INSENSITIVE NADPH NITROREDUCTASE"/>
    <property type="match status" value="1"/>
</dbReference>
<gene>
    <name evidence="7" type="primary">nfsA</name>
    <name evidence="7" type="ORF">F9B74_00720</name>
</gene>
<dbReference type="EMBL" id="JAAGYR010000001">
    <property type="protein sequence ID" value="NEN74855.1"/>
    <property type="molecule type" value="Genomic_DNA"/>
</dbReference>
<evidence type="ECO:0000259" key="6">
    <source>
        <dbReference type="Pfam" id="PF00881"/>
    </source>
</evidence>
<proteinExistence type="inferred from homology"/>
<evidence type="ECO:0000256" key="4">
    <source>
        <dbReference type="ARBA" id="ARBA00023002"/>
    </source>
</evidence>
<dbReference type="EC" id="1.5.1.38" evidence="7"/>
<dbReference type="RefSeq" id="WP_163763658.1">
    <property type="nucleotide sequence ID" value="NZ_JAAGYR010000001.1"/>
</dbReference>
<evidence type="ECO:0000256" key="3">
    <source>
        <dbReference type="ARBA" id="ARBA00022643"/>
    </source>
</evidence>
<keyword evidence="4 5" id="KW-0560">Oxidoreductase</keyword>
<dbReference type="InterPro" id="IPR000415">
    <property type="entry name" value="Nitroreductase-like"/>
</dbReference>
<dbReference type="CDD" id="cd02146">
    <property type="entry name" value="NfsA-like"/>
    <property type="match status" value="1"/>
</dbReference>
<dbReference type="InterPro" id="IPR029479">
    <property type="entry name" value="Nitroreductase"/>
</dbReference>
<dbReference type="SUPFAM" id="SSF55469">
    <property type="entry name" value="FMN-dependent nitroreductase-like"/>
    <property type="match status" value="1"/>
</dbReference>
<dbReference type="AlphaFoldDB" id="A0A6L9Y3X9"/>
<evidence type="ECO:0000256" key="1">
    <source>
        <dbReference type="ARBA" id="ARBA00008366"/>
    </source>
</evidence>
<dbReference type="PIRSF" id="PIRSF005426">
    <property type="entry name" value="Frp"/>
    <property type="match status" value="1"/>
</dbReference>
<keyword evidence="3 5" id="KW-0288">FMN</keyword>
<evidence type="ECO:0000256" key="5">
    <source>
        <dbReference type="PIRNR" id="PIRNR005426"/>
    </source>
</evidence>
<dbReference type="GO" id="GO:0052873">
    <property type="term" value="F:FMN reductase (NADPH) activity"/>
    <property type="evidence" value="ECO:0007669"/>
    <property type="project" value="UniProtKB-EC"/>
</dbReference>
<protein>
    <submittedName>
        <fullName evidence="7">Oxygen-insensitive NADPH nitroreductase</fullName>
        <ecNumber evidence="7">1.5.1.38</ecNumber>
    </submittedName>
</protein>
<comment type="caution">
    <text evidence="7">The sequence shown here is derived from an EMBL/GenBank/DDBJ whole genome shotgun (WGS) entry which is preliminary data.</text>
</comment>
<comment type="similarity">
    <text evidence="1 5">Belongs to the flavin oxidoreductase frp family.</text>
</comment>
<dbReference type="Gene3D" id="3.40.109.10">
    <property type="entry name" value="NADH Oxidase"/>
    <property type="match status" value="1"/>
</dbReference>